<comment type="function">
    <text evidence="3">Lignin degradation and detoxification of lignin-derived products.</text>
</comment>
<evidence type="ECO:0000256" key="3">
    <source>
        <dbReference type="ARBA" id="ARBA00002075"/>
    </source>
</evidence>
<evidence type="ECO:0000256" key="13">
    <source>
        <dbReference type="ARBA" id="ARBA00023185"/>
    </source>
</evidence>
<comment type="catalytic activity">
    <reaction evidence="1">
        <text>4 hydroquinone + O2 = 4 benzosemiquinone + 2 H2O</text>
        <dbReference type="Rhea" id="RHEA:11276"/>
        <dbReference type="ChEBI" id="CHEBI:15377"/>
        <dbReference type="ChEBI" id="CHEBI:15379"/>
        <dbReference type="ChEBI" id="CHEBI:17594"/>
        <dbReference type="ChEBI" id="CHEBI:17977"/>
        <dbReference type="EC" id="1.10.3.2"/>
    </reaction>
</comment>
<dbReference type="Pfam" id="PF07732">
    <property type="entry name" value="Cu-oxidase_3"/>
    <property type="match status" value="1"/>
</dbReference>
<keyword evidence="7" id="KW-0964">Secreted</keyword>
<dbReference type="Pfam" id="PF07731">
    <property type="entry name" value="Cu-oxidase_2"/>
    <property type="match status" value="1"/>
</dbReference>
<proteinExistence type="inferred from homology"/>
<dbReference type="Proteomes" id="UP000254866">
    <property type="component" value="Unassembled WGS sequence"/>
</dbReference>
<dbReference type="RefSeq" id="XP_031867560.1">
    <property type="nucleotide sequence ID" value="XM_032016329.1"/>
</dbReference>
<evidence type="ECO:0000256" key="2">
    <source>
        <dbReference type="ARBA" id="ARBA00001935"/>
    </source>
</evidence>
<dbReference type="GeneID" id="43600555"/>
<dbReference type="GO" id="GO:0052716">
    <property type="term" value="F:hydroquinone:oxygen oxidoreductase activity"/>
    <property type="evidence" value="ECO:0007669"/>
    <property type="project" value="UniProtKB-EC"/>
</dbReference>
<dbReference type="InterPro" id="IPR011706">
    <property type="entry name" value="Cu-oxidase_C"/>
</dbReference>
<dbReference type="FunFam" id="2.60.40.420:FF:000038">
    <property type="entry name" value="Extracellular dihydrogeodin oxidase/laccase"/>
    <property type="match status" value="1"/>
</dbReference>
<dbReference type="EMBL" id="NPIC01000007">
    <property type="protein sequence ID" value="RDL34578.1"/>
    <property type="molecule type" value="Genomic_DNA"/>
</dbReference>
<evidence type="ECO:0000259" key="15">
    <source>
        <dbReference type="Pfam" id="PF07731"/>
    </source>
</evidence>
<evidence type="ECO:0000259" key="16">
    <source>
        <dbReference type="Pfam" id="PF07732"/>
    </source>
</evidence>
<dbReference type="CDD" id="cd13854">
    <property type="entry name" value="CuRO_1_MaLCC_like"/>
    <property type="match status" value="1"/>
</dbReference>
<organism evidence="17 18">
    <name type="scientific">Venustampulla echinocandica</name>
    <dbReference type="NCBI Taxonomy" id="2656787"/>
    <lineage>
        <taxon>Eukaryota</taxon>
        <taxon>Fungi</taxon>
        <taxon>Dikarya</taxon>
        <taxon>Ascomycota</taxon>
        <taxon>Pezizomycotina</taxon>
        <taxon>Leotiomycetes</taxon>
        <taxon>Helotiales</taxon>
        <taxon>Pleuroascaceae</taxon>
        <taxon>Venustampulla</taxon>
    </lineage>
</organism>
<dbReference type="InterPro" id="IPR011707">
    <property type="entry name" value="Cu-oxidase-like_N"/>
</dbReference>
<keyword evidence="11" id="KW-0186">Copper</keyword>
<evidence type="ECO:0000313" key="18">
    <source>
        <dbReference type="Proteomes" id="UP000254866"/>
    </source>
</evidence>
<gene>
    <name evidence="17" type="ORF">BP5553_07706</name>
</gene>
<keyword evidence="9" id="KW-0677">Repeat</keyword>
<keyword evidence="10" id="KW-0560">Oxidoreductase</keyword>
<accession>A0A370THB0</accession>
<dbReference type="PANTHER" id="PTHR11709:SF145">
    <property type="entry name" value="LCC1"/>
    <property type="match status" value="1"/>
</dbReference>
<keyword evidence="8" id="KW-0479">Metal-binding</keyword>
<evidence type="ECO:0000259" key="14">
    <source>
        <dbReference type="Pfam" id="PF00394"/>
    </source>
</evidence>
<keyword evidence="12" id="KW-0325">Glycoprotein</keyword>
<dbReference type="GO" id="GO:0005576">
    <property type="term" value="C:extracellular region"/>
    <property type="evidence" value="ECO:0007669"/>
    <property type="project" value="UniProtKB-SubCell"/>
</dbReference>
<evidence type="ECO:0000256" key="4">
    <source>
        <dbReference type="ARBA" id="ARBA00004613"/>
    </source>
</evidence>
<dbReference type="InterPro" id="IPR045087">
    <property type="entry name" value="Cu-oxidase_fam"/>
</dbReference>
<dbReference type="InterPro" id="IPR001117">
    <property type="entry name" value="Cu-oxidase_2nd"/>
</dbReference>
<evidence type="ECO:0000313" key="17">
    <source>
        <dbReference type="EMBL" id="RDL34578.1"/>
    </source>
</evidence>
<evidence type="ECO:0000256" key="11">
    <source>
        <dbReference type="ARBA" id="ARBA00023008"/>
    </source>
</evidence>
<protein>
    <recommendedName>
        <fullName evidence="6">laccase</fullName>
        <ecNumber evidence="6">1.10.3.2</ecNumber>
    </recommendedName>
</protein>
<evidence type="ECO:0000256" key="6">
    <source>
        <dbReference type="ARBA" id="ARBA00012297"/>
    </source>
</evidence>
<keyword evidence="18" id="KW-1185">Reference proteome</keyword>
<feature type="domain" description="Plastocyanin-like" evidence="16">
    <location>
        <begin position="71"/>
        <end position="187"/>
    </location>
</feature>
<dbReference type="FunFam" id="2.60.40.420:FF:000021">
    <property type="entry name" value="Extracellular dihydrogeodin oxidase/laccase"/>
    <property type="match status" value="1"/>
</dbReference>
<evidence type="ECO:0000256" key="10">
    <source>
        <dbReference type="ARBA" id="ARBA00023002"/>
    </source>
</evidence>
<evidence type="ECO:0000256" key="5">
    <source>
        <dbReference type="ARBA" id="ARBA00010609"/>
    </source>
</evidence>
<feature type="domain" description="Plastocyanin-like" evidence="15">
    <location>
        <begin position="444"/>
        <end position="560"/>
    </location>
</feature>
<dbReference type="EC" id="1.10.3.2" evidence="6"/>
<feature type="domain" description="Plastocyanin-like" evidence="14">
    <location>
        <begin position="198"/>
        <end position="345"/>
    </location>
</feature>
<dbReference type="GO" id="GO:0046274">
    <property type="term" value="P:lignin catabolic process"/>
    <property type="evidence" value="ECO:0007669"/>
    <property type="project" value="UniProtKB-KW"/>
</dbReference>
<dbReference type="Gene3D" id="2.60.40.420">
    <property type="entry name" value="Cupredoxins - blue copper proteins"/>
    <property type="match status" value="3"/>
</dbReference>
<evidence type="ECO:0000256" key="9">
    <source>
        <dbReference type="ARBA" id="ARBA00022737"/>
    </source>
</evidence>
<dbReference type="PANTHER" id="PTHR11709">
    <property type="entry name" value="MULTI-COPPER OXIDASE"/>
    <property type="match status" value="1"/>
</dbReference>
<comment type="caution">
    <text evidence="17">The sequence shown here is derived from an EMBL/GenBank/DDBJ whole genome shotgun (WGS) entry which is preliminary data.</text>
</comment>
<dbReference type="GO" id="GO:0005507">
    <property type="term" value="F:copper ion binding"/>
    <property type="evidence" value="ECO:0007669"/>
    <property type="project" value="InterPro"/>
</dbReference>
<comment type="cofactor">
    <cofactor evidence="2">
        <name>Cu cation</name>
        <dbReference type="ChEBI" id="CHEBI:23378"/>
    </cofactor>
</comment>
<reference evidence="17 18" key="1">
    <citation type="journal article" date="2018" name="IMA Fungus">
        <title>IMA Genome-F 9: Draft genome sequence of Annulohypoxylon stygium, Aspergillus mulundensis, Berkeleyomyces basicola (syn. Thielaviopsis basicola), Ceratocystis smalleyi, two Cercospora beticola strains, Coleophoma cylindrospora, Fusarium fracticaudum, Phialophora cf. hyalina, and Morchella septimelata.</title>
        <authorList>
            <person name="Wingfield B.D."/>
            <person name="Bills G.F."/>
            <person name="Dong Y."/>
            <person name="Huang W."/>
            <person name="Nel W.J."/>
            <person name="Swalarsk-Parry B.S."/>
            <person name="Vaghefi N."/>
            <person name="Wilken P.M."/>
            <person name="An Z."/>
            <person name="de Beer Z.W."/>
            <person name="De Vos L."/>
            <person name="Chen L."/>
            <person name="Duong T.A."/>
            <person name="Gao Y."/>
            <person name="Hammerbacher A."/>
            <person name="Kikkert J.R."/>
            <person name="Li Y."/>
            <person name="Li H."/>
            <person name="Li K."/>
            <person name="Li Q."/>
            <person name="Liu X."/>
            <person name="Ma X."/>
            <person name="Naidoo K."/>
            <person name="Pethybridge S.J."/>
            <person name="Sun J."/>
            <person name="Steenkamp E.T."/>
            <person name="van der Nest M.A."/>
            <person name="van Wyk S."/>
            <person name="Wingfield M.J."/>
            <person name="Xiong C."/>
            <person name="Yue Q."/>
            <person name="Zhang X."/>
        </authorList>
    </citation>
    <scope>NUCLEOTIDE SEQUENCE [LARGE SCALE GENOMIC DNA]</scope>
    <source>
        <strain evidence="17 18">BP 5553</strain>
    </source>
</reference>
<evidence type="ECO:0000256" key="8">
    <source>
        <dbReference type="ARBA" id="ARBA00022723"/>
    </source>
</evidence>
<comment type="subcellular location">
    <subcellularLocation>
        <location evidence="4">Secreted</location>
    </subcellularLocation>
</comment>
<sequence length="597" mass="65552">MVEAGTLLLANLSQTATNGASLWGTFEAPKLPDFLGSNHKGGFPWSPYGPGSPPHLVTPHTRMTRYYEWTISRENIAPDGVDTSVILVNGQFPGPLIEADWGDEIQVTVHNQLSSPGEGTTVHWHGMTQQATPWMDGVPGVSQCPIAPGSTFVYKFTADQYGTTWYHSHYSAQYTGGLFGPMIIHGPTHVPYDIDIGPVMLNDWWHTNYFDVIAHDLFLPPSPVLVDNNLINGKMSFNCGLTNSTCTPNAGVSKFTFEPGKTHRLRLINAGSEGMQRFSIDNHKLTIIAIDFITVAPFESDVVSIGVGQRYDVLVNGTGHPGEAYWMRSNYSQKCASISNLQPNALAAVYYPETDHDSSPNSTANPYVETDCMNEPLNKTVPFIPILPPDAAATTKEMEMNLIQNATGHLVFTLGGSTFRANFNKPLLPLANLPGVVKTPNNGTSNETSIYAPDSNVYDFGKHSSIRLILTNPLTLAHPMHLHGHNVWVLAEGMGKWDGKVTNAKNPMRRDTFIINAGTPELPAYTVIEWVADNPGVWPFHCHVTAHTSLGFMAIMLERPDLIPKRQIPKELDHLCKSWDAWSNSNVVNTIDSGVKT</sequence>
<dbReference type="AlphaFoldDB" id="A0A370THB0"/>
<name>A0A370THB0_9HELO</name>
<evidence type="ECO:0000256" key="7">
    <source>
        <dbReference type="ARBA" id="ARBA00022525"/>
    </source>
</evidence>
<dbReference type="InterPro" id="IPR008972">
    <property type="entry name" value="Cupredoxin"/>
</dbReference>
<dbReference type="STRING" id="2656787.A0A370THB0"/>
<dbReference type="Pfam" id="PF00394">
    <property type="entry name" value="Cu-oxidase"/>
    <property type="match status" value="1"/>
</dbReference>
<evidence type="ECO:0000256" key="1">
    <source>
        <dbReference type="ARBA" id="ARBA00000349"/>
    </source>
</evidence>
<evidence type="ECO:0000256" key="12">
    <source>
        <dbReference type="ARBA" id="ARBA00023180"/>
    </source>
</evidence>
<dbReference type="OrthoDB" id="2121828at2759"/>
<comment type="similarity">
    <text evidence="5">Belongs to the multicopper oxidase family.</text>
</comment>
<dbReference type="CDD" id="cd13880">
    <property type="entry name" value="CuRO_2_MaLCC_like"/>
    <property type="match status" value="1"/>
</dbReference>
<keyword evidence="13" id="KW-0439">Lignin degradation</keyword>
<dbReference type="SUPFAM" id="SSF49503">
    <property type="entry name" value="Cupredoxins"/>
    <property type="match status" value="3"/>
</dbReference>